<evidence type="ECO:0000256" key="3">
    <source>
        <dbReference type="ARBA" id="ARBA00006929"/>
    </source>
</evidence>
<evidence type="ECO:0000256" key="7">
    <source>
        <dbReference type="ARBA" id="ARBA00023139"/>
    </source>
</evidence>
<sequence length="243" mass="25302">MSRVAPLARAATLAAAVLALSGCATANRLQGDVRPFDTPVAQYAEAAPQPVRAAPGPGDGGGSIYAGRSGKPMRLFQDNKASDIGDLLTIVLVESTTATTQAKTAVTKKSGVDMAAPTLAGQQVTLNGKSLLSASVEGGRDFAGNGNSAQSNKLEGQLTVRVVQDLGNGNLLVRGDKQLRLNQGDEMVQVQGIVRRTDIGSDNRVTSDRVADARIVYGGRGTLARSNAMGWLGRFFNSALFPY</sequence>
<evidence type="ECO:0000313" key="13">
    <source>
        <dbReference type="EMBL" id="TLX20705.1"/>
    </source>
</evidence>
<dbReference type="PRINTS" id="PR01008">
    <property type="entry name" value="FLGLRINGFLGH"/>
</dbReference>
<dbReference type="GO" id="GO:0071973">
    <property type="term" value="P:bacterial-type flagellum-dependent cell motility"/>
    <property type="evidence" value="ECO:0007669"/>
    <property type="project" value="InterPro"/>
</dbReference>
<accession>A0A5R9PB55</accession>
<evidence type="ECO:0000256" key="6">
    <source>
        <dbReference type="ARBA" id="ARBA00023136"/>
    </source>
</evidence>
<keyword evidence="5 11" id="KW-0732">Signal</keyword>
<name>A0A5R9PB55_9GAMM</name>
<reference evidence="13 14" key="1">
    <citation type="submission" date="2019-04" db="EMBL/GenBank/DDBJ databases">
        <authorList>
            <person name="Grouzdev D.S."/>
            <person name="Nazina T.N."/>
        </authorList>
    </citation>
    <scope>NUCLEOTIDE SEQUENCE [LARGE SCALE GENOMIC DNA]</scope>
    <source>
        <strain evidence="13 14">SHC 3-19</strain>
    </source>
</reference>
<comment type="subcellular location">
    <subcellularLocation>
        <location evidence="11">Cell outer membrane</location>
        <topology evidence="11">Lipid-anchor</topology>
    </subcellularLocation>
    <subcellularLocation>
        <location evidence="11">Bacterial flagellum basal body</location>
    </subcellularLocation>
    <subcellularLocation>
        <location evidence="2">Membrane</location>
        <topology evidence="2">Lipid-anchor</topology>
    </subcellularLocation>
</comment>
<dbReference type="HAMAP" id="MF_00415">
    <property type="entry name" value="FlgH"/>
    <property type="match status" value="1"/>
</dbReference>
<evidence type="ECO:0000313" key="14">
    <source>
        <dbReference type="Proteomes" id="UP000308508"/>
    </source>
</evidence>
<evidence type="ECO:0000256" key="10">
    <source>
        <dbReference type="ARBA" id="ARBA00023288"/>
    </source>
</evidence>
<dbReference type="PANTHER" id="PTHR34933">
    <property type="entry name" value="FLAGELLAR L-RING PROTEIN"/>
    <property type="match status" value="1"/>
</dbReference>
<comment type="caution">
    <text evidence="13">The sequence shown here is derived from an EMBL/GenBank/DDBJ whole genome shotgun (WGS) entry which is preliminary data.</text>
</comment>
<keyword evidence="8 11" id="KW-0975">Bacterial flagellum</keyword>
<evidence type="ECO:0000256" key="12">
    <source>
        <dbReference type="SAM" id="SignalP"/>
    </source>
</evidence>
<feature type="signal peptide" evidence="12">
    <location>
        <begin position="1"/>
        <end position="26"/>
    </location>
</feature>
<feature type="chain" id="PRO_5024295100" description="Flagellar L-ring protein" evidence="12">
    <location>
        <begin position="27"/>
        <end position="243"/>
    </location>
</feature>
<proteinExistence type="inferred from homology"/>
<dbReference type="GO" id="GO:0003774">
    <property type="term" value="F:cytoskeletal motor activity"/>
    <property type="evidence" value="ECO:0007669"/>
    <property type="project" value="InterPro"/>
</dbReference>
<dbReference type="GO" id="GO:0009427">
    <property type="term" value="C:bacterial-type flagellum basal body, distal rod, L ring"/>
    <property type="evidence" value="ECO:0007669"/>
    <property type="project" value="InterPro"/>
</dbReference>
<evidence type="ECO:0000256" key="4">
    <source>
        <dbReference type="ARBA" id="ARBA00011439"/>
    </source>
</evidence>
<keyword evidence="13" id="KW-0969">Cilium</keyword>
<comment type="function">
    <text evidence="1 11">Assembles around the rod to form the L-ring and probably protects the motor/basal body from shearing forces during rotation.</text>
</comment>
<protein>
    <recommendedName>
        <fullName evidence="11">Flagellar L-ring protein</fullName>
    </recommendedName>
    <alternativeName>
        <fullName evidence="11">Basal body L-ring protein</fullName>
    </alternativeName>
</protein>
<dbReference type="Pfam" id="PF02107">
    <property type="entry name" value="FlgH"/>
    <property type="match status" value="1"/>
</dbReference>
<keyword evidence="13" id="KW-0282">Flagellum</keyword>
<comment type="subunit">
    <text evidence="4 11">The basal body constitutes a major portion of the flagellar organelle and consists of four rings (L,P,S, and M) mounted on a central rod.</text>
</comment>
<dbReference type="PROSITE" id="PS51257">
    <property type="entry name" value="PROKAR_LIPOPROTEIN"/>
    <property type="match status" value="1"/>
</dbReference>
<keyword evidence="6 11" id="KW-0472">Membrane</keyword>
<dbReference type="AlphaFoldDB" id="A0A5R9PB55"/>
<keyword evidence="9 11" id="KW-0998">Cell outer membrane</keyword>
<keyword evidence="7" id="KW-0564">Palmitate</keyword>
<dbReference type="Proteomes" id="UP000308508">
    <property type="component" value="Unassembled WGS sequence"/>
</dbReference>
<dbReference type="NCBIfam" id="NF001304">
    <property type="entry name" value="PRK00249.1-4"/>
    <property type="match status" value="1"/>
</dbReference>
<dbReference type="PANTHER" id="PTHR34933:SF1">
    <property type="entry name" value="FLAGELLAR L-RING PROTEIN"/>
    <property type="match status" value="1"/>
</dbReference>
<keyword evidence="14" id="KW-1185">Reference proteome</keyword>
<evidence type="ECO:0000256" key="11">
    <source>
        <dbReference type="HAMAP-Rule" id="MF_00415"/>
    </source>
</evidence>
<keyword evidence="10 11" id="KW-0449">Lipoprotein</keyword>
<evidence type="ECO:0000256" key="9">
    <source>
        <dbReference type="ARBA" id="ARBA00023237"/>
    </source>
</evidence>
<evidence type="ECO:0000256" key="8">
    <source>
        <dbReference type="ARBA" id="ARBA00023143"/>
    </source>
</evidence>
<evidence type="ECO:0000256" key="2">
    <source>
        <dbReference type="ARBA" id="ARBA00004635"/>
    </source>
</evidence>
<comment type="similarity">
    <text evidence="3 11">Belongs to the FlgH family.</text>
</comment>
<evidence type="ECO:0000256" key="5">
    <source>
        <dbReference type="ARBA" id="ARBA00022729"/>
    </source>
</evidence>
<evidence type="ECO:0000256" key="1">
    <source>
        <dbReference type="ARBA" id="ARBA00002591"/>
    </source>
</evidence>
<dbReference type="RefSeq" id="WP_138349890.1">
    <property type="nucleotide sequence ID" value="NZ_SROY01000008.1"/>
</dbReference>
<gene>
    <name evidence="11 13" type="primary">flgH</name>
    <name evidence="13" type="ORF">E5S66_12880</name>
</gene>
<dbReference type="InterPro" id="IPR000527">
    <property type="entry name" value="Flag_Lring"/>
</dbReference>
<dbReference type="STRING" id="1123377.GCA_000423885_01713"/>
<organism evidence="13 14">
    <name type="scientific">Thermomonas fusca</name>
    <dbReference type="NCBI Taxonomy" id="215690"/>
    <lineage>
        <taxon>Bacteria</taxon>
        <taxon>Pseudomonadati</taxon>
        <taxon>Pseudomonadota</taxon>
        <taxon>Gammaproteobacteria</taxon>
        <taxon>Lysobacterales</taxon>
        <taxon>Lysobacteraceae</taxon>
        <taxon>Thermomonas</taxon>
    </lineage>
</organism>
<dbReference type="EMBL" id="SROY01000008">
    <property type="protein sequence ID" value="TLX20705.1"/>
    <property type="molecule type" value="Genomic_DNA"/>
</dbReference>
<keyword evidence="13" id="KW-0966">Cell projection</keyword>
<dbReference type="GO" id="GO:0009279">
    <property type="term" value="C:cell outer membrane"/>
    <property type="evidence" value="ECO:0007669"/>
    <property type="project" value="UniProtKB-SubCell"/>
</dbReference>